<sequence length="194" mass="21823">MHNRLLLAKVKAKPLSPTPVIRGNSAAKAALRAQNRALLQHHPEWFAMPLLAGDMHLQPVVEKAIRRLQAQLGKPYVWGGETPEEGFDCSGLIFYAFNPLLAAKLPRTANEMYHYRQALDVADNDLRRGDLLFFGIHSRDKADHVGVYLGNNRFIESPRTGEQIRISDLSDAFWQARFLGGKRILLNSTVRMPG</sequence>
<dbReference type="STRING" id="1115515.EV102420_12_02020"/>
<dbReference type="GO" id="GO:0006508">
    <property type="term" value="P:proteolysis"/>
    <property type="evidence" value="ECO:0007669"/>
    <property type="project" value="UniProtKB-KW"/>
</dbReference>
<evidence type="ECO:0000256" key="4">
    <source>
        <dbReference type="ARBA" id="ARBA00022807"/>
    </source>
</evidence>
<dbReference type="PANTHER" id="PTHR47053">
    <property type="entry name" value="MUREIN DD-ENDOPEPTIDASE MEPH-RELATED"/>
    <property type="match status" value="1"/>
</dbReference>
<dbReference type="InterPro" id="IPR000064">
    <property type="entry name" value="NLP_P60_dom"/>
</dbReference>
<dbReference type="AlphaFoldDB" id="A0A090V1K4"/>
<dbReference type="PANTHER" id="PTHR47053:SF1">
    <property type="entry name" value="MUREIN DD-ENDOPEPTIDASE MEPH-RELATED"/>
    <property type="match status" value="1"/>
</dbReference>
<evidence type="ECO:0000313" key="7">
    <source>
        <dbReference type="Proteomes" id="UP000029462"/>
    </source>
</evidence>
<dbReference type="Proteomes" id="UP000029462">
    <property type="component" value="Unassembled WGS sequence"/>
</dbReference>
<comment type="similarity">
    <text evidence="1">Belongs to the peptidase C40 family.</text>
</comment>
<keyword evidence="3" id="KW-0378">Hydrolase</keyword>
<proteinExistence type="inferred from homology"/>
<gene>
    <name evidence="6" type="primary">yafL</name>
    <name evidence="6" type="ORF">EV102420_12_02020</name>
</gene>
<dbReference type="InterPro" id="IPR038765">
    <property type="entry name" value="Papain-like_cys_pep_sf"/>
</dbReference>
<dbReference type="InterPro" id="IPR051202">
    <property type="entry name" value="Peptidase_C40"/>
</dbReference>
<evidence type="ECO:0000256" key="2">
    <source>
        <dbReference type="ARBA" id="ARBA00022670"/>
    </source>
</evidence>
<evidence type="ECO:0000313" key="6">
    <source>
        <dbReference type="EMBL" id="GAL58696.1"/>
    </source>
</evidence>
<keyword evidence="7" id="KW-1185">Reference proteome</keyword>
<feature type="domain" description="NlpC/P60" evidence="5">
    <location>
        <begin position="58"/>
        <end position="185"/>
    </location>
</feature>
<dbReference type="eggNOG" id="COG0791">
    <property type="taxonomic scope" value="Bacteria"/>
</dbReference>
<keyword evidence="2" id="KW-0645">Protease</keyword>
<dbReference type="EMBL" id="BBMZ01000012">
    <property type="protein sequence ID" value="GAL58696.1"/>
    <property type="molecule type" value="Genomic_DNA"/>
</dbReference>
<evidence type="ECO:0000259" key="5">
    <source>
        <dbReference type="PROSITE" id="PS51935"/>
    </source>
</evidence>
<organism evidence="6 7">
    <name type="scientific">Pseudescherichia vulneris NBRC 102420</name>
    <dbReference type="NCBI Taxonomy" id="1115515"/>
    <lineage>
        <taxon>Bacteria</taxon>
        <taxon>Pseudomonadati</taxon>
        <taxon>Pseudomonadota</taxon>
        <taxon>Gammaproteobacteria</taxon>
        <taxon>Enterobacterales</taxon>
        <taxon>Enterobacteriaceae</taxon>
        <taxon>Pseudescherichia</taxon>
    </lineage>
</organism>
<keyword evidence="4" id="KW-0788">Thiol protease</keyword>
<dbReference type="Pfam" id="PF00877">
    <property type="entry name" value="NLPC_P60"/>
    <property type="match status" value="1"/>
</dbReference>
<protein>
    <submittedName>
        <fullName evidence="6">Putative endopeptidase YafL</fullName>
    </submittedName>
</protein>
<comment type="caution">
    <text evidence="6">The sequence shown here is derived from an EMBL/GenBank/DDBJ whole genome shotgun (WGS) entry which is preliminary data.</text>
</comment>
<reference evidence="6 7" key="1">
    <citation type="submission" date="2014-09" db="EMBL/GenBank/DDBJ databases">
        <title>Whole genome shotgun sequence of Escherichia vulneris NBRC 102420.</title>
        <authorList>
            <person name="Yoshida Y."/>
            <person name="Hosoyama A."/>
            <person name="Tsuchikane K."/>
            <person name="Ohji S."/>
            <person name="Ichikawa N."/>
            <person name="Kimura A."/>
            <person name="Yamazoe A."/>
            <person name="Ezaki T."/>
            <person name="Fujita N."/>
        </authorList>
    </citation>
    <scope>NUCLEOTIDE SEQUENCE [LARGE SCALE GENOMIC DNA]</scope>
    <source>
        <strain evidence="6 7">NBRC 102420</strain>
    </source>
</reference>
<name>A0A090V1K4_PSEVU</name>
<evidence type="ECO:0000256" key="3">
    <source>
        <dbReference type="ARBA" id="ARBA00022801"/>
    </source>
</evidence>
<dbReference type="PROSITE" id="PS51935">
    <property type="entry name" value="NLPC_P60"/>
    <property type="match status" value="1"/>
</dbReference>
<dbReference type="SUPFAM" id="SSF54001">
    <property type="entry name" value="Cysteine proteinases"/>
    <property type="match status" value="1"/>
</dbReference>
<evidence type="ECO:0000256" key="1">
    <source>
        <dbReference type="ARBA" id="ARBA00007074"/>
    </source>
</evidence>
<dbReference type="Gene3D" id="3.90.1720.10">
    <property type="entry name" value="endopeptidase domain like (from Nostoc punctiforme)"/>
    <property type="match status" value="1"/>
</dbReference>
<accession>A0A090V1K4</accession>
<dbReference type="GO" id="GO:0008234">
    <property type="term" value="F:cysteine-type peptidase activity"/>
    <property type="evidence" value="ECO:0007669"/>
    <property type="project" value="UniProtKB-KW"/>
</dbReference>